<evidence type="ECO:0000256" key="6">
    <source>
        <dbReference type="SAM" id="MobiDB-lite"/>
    </source>
</evidence>
<dbReference type="SUPFAM" id="SSF47370">
    <property type="entry name" value="Bromodomain"/>
    <property type="match status" value="4"/>
</dbReference>
<feature type="domain" description="Bromo" evidence="8">
    <location>
        <begin position="1203"/>
        <end position="1277"/>
    </location>
</feature>
<sequence length="2403" mass="266903">MTPTASVGDPPVAAAAERPCFVDEMFPMLRSADGCRLFDFPMLPYLPKPEPPPTPKVEKSEWEIKESKRVEALFAKYAAEYKKKKKKAAAAAAAAGETGEGKEKTTGLLARVSPPRPEHEMDCDSDFAIGSFIPSPCNRSLEYHVLDKLGEGSFGNVYLCSMSSIYRGYAPRKVAMKVLKNNSRHLKHAVFEARALEVLSRAFNVTKPVFEREKQETAIVPLTSEDMPEFETPFLEYFDSFVFKCRPCIVAEFIDMTLLDMIRQTCDGGSARGGQSVWGDHRPGLPLEVVAHIGEQVMQQMVLMRLLGIVHCDVKLDNVLIRSAPDGEPIWKVEAKLADLGCAMFERDPIHKHVQSRYNRSPEAILGLHPYGCAIDMWSIGCMFVEMATRQPLFQSVDELHQLNVITSMLGPIPFEILNDAVIRGRGERILDFYEKLVIVETAYYGADGKFISSVRHIEGGQASFIRGQEWPLPLMYYSISSTPSPWQMLLNYEMPGRDFLEQWCYVQRWIGLEEAAVHPGLPHHAMQRRAPAYRLRFPGEGPESRINIVTTGPEANGGDELTVEASHMMTRPTGVAAVLQAKNVEGASKEKSRMERNWSEALAACFTWAPEDRITPAQMLSSPFITEANEVDESGKFWREKTDTEVLEMFYGEKDGFLRKAAERMVEKDVVVETFEDFKNYLEEVGYRWTKEFRRLRKAMPEHGQLPPSYPGLDFGPLTGVDEDMESDLSISTEDCSTSNINTVTAGLPMPSPFSASFRPPFVVHLMTWRDECKKVRARVEKADRGYFFVKPVIECELPDEVKRRYRLAISSPMDLRTVGERLENDPLYSSHRFEEDMNLMFSNCFLFNTPGEYAHTEGKRLKKLFDTAWRTAKERINRDSEKAPSERTARSGTRRRAPSSTVSSPQSRRSSKRGGRTQATRSTKKTAAGNKGGRKASEGVLFPTLFPSDSTPVAAKPADITEVTRLTANWHRTIRVIYRAVKNHSDAYVLESPVVEHPAVSMEEKVKYQKTIKRPMDLRTVEENLELFPRPIDFHNDMMLIFSNCEEFNGEKPITEMARAIERHYLKQWAYSEKDVMESYNAALALGYEPLLDLWEEWRHESPVLDLETGEVVPARRRHHGAPPQLWRVSSPPKDFQKETLEFFPRISRPPPPPEHGRRASNGASPRASDPSQKERTASGNRPIIRKHWRQLLGAVVKQLQDIPQGWSFLKPVHKYTDIPIENRKAYYKTIQRPVDLDSIAHNLDRYPSPKDFVEDLELMFDNCFAFNKPGDDVYIAGSQLRKIYRESYDLMREQIEASYAAELDEGTASKPGEWKLPRFDPEPPKFEVTKGWWANAEEGTLRKRPREQDEQVNDEVEAASPADDDGEALRKRARVQDGQDSPQESKRVDEPSPSAKVSPSSSESGTVKGSEGRRKKGKKGKKTGEKHKHKGKDREKKGGSKTKGKTDSDNEGRVGKEGADTVDEAREKVVARLLMKEERKNSGSEEKRGLEQQGGKDKRTVGRGKAVADDEKGKAGEGLADMTKKEKLVEEKKSEGDTVVAKAKRVGKKGTVRGKDEARRGKTRAKGKKGTKKAAASPTASEGAVEASPASPSSPSSSSVGEEREAEANQPEPAALSGEQKVSSPLGSSTSPSPSASSSGDDLAPISSLVFDKNSEAEKKMQSIASSFHAAMGKSEKPPHGKKRKKREAASSRPNRSASPSPSSSEASPAASSLRSPSPSEDEKQTTPPAPPPPALTLSIPSKRAQSKKALLKTQQPVLSVVQLPAITRSADISVSSPSRADACGNMDAKGTGAESPKLVAVESGESPEEDLFGEPIKGENSLLGASDDKRLWIPRFASLKQLLGTDRSRTRFRFSSATATDEDAATVVTPPEAAGAAVKAEMGGATAGAKDEVSSTTATGRAAEQKKKSIVDAFASPPSAKKANKSRTSHKPKGVSKNSRHTTAARPSTPETPGEGPAGGSVSGEEHEWRWYLNRIVSAARNTKDPVSGTKICYIFDKALFKKRIPLYPNPEEFKKDMDQIFHNCLLYNKIGSDAYGMGVDVQKSYQAAWDTNQEALMAAFEGSSDSKEQDRLLKDYEANRVMPELPQPEEPTRKSSSRKHHEPEKARRSVGSEKAASVADDKPAPTKKTGSRKSTKATKKEAAALSRVEPKEEALGSLPKVDPEGRDISIYGWYPFPGSFVYEDPESDLRLIYNITEQGKVRTPVDSWFLDLDYRFMDPPNPDAPPSFDSGIEGLFSHSGAVCLSLNFVAGDLDKFTPSSPDSATVQLEGNTVELTRYDSPLTEGTFRTYPPTLFDECSEAFFEFEVTQGGSLDITCSNGRSIDITVAQGPFPLLQEEPGKPYKIDFGETRPGFLDTVKEQCGLCYEINDKDMETLGFYNEGIHIDIANRRRFLERAN</sequence>
<dbReference type="GO" id="GO:0006338">
    <property type="term" value="P:chromatin remodeling"/>
    <property type="evidence" value="ECO:0007669"/>
    <property type="project" value="TreeGrafter"/>
</dbReference>
<organism evidence="9 10">
    <name type="scientific">Perkinsus olseni</name>
    <name type="common">Perkinsus atlanticus</name>
    <dbReference type="NCBI Taxonomy" id="32597"/>
    <lineage>
        <taxon>Eukaryota</taxon>
        <taxon>Sar</taxon>
        <taxon>Alveolata</taxon>
        <taxon>Perkinsozoa</taxon>
        <taxon>Perkinsea</taxon>
        <taxon>Perkinsida</taxon>
        <taxon>Perkinsidae</taxon>
        <taxon>Perkinsus</taxon>
    </lineage>
</organism>
<dbReference type="InterPro" id="IPR011009">
    <property type="entry name" value="Kinase-like_dom_sf"/>
</dbReference>
<feature type="region of interest" description="Disordered" evidence="6">
    <location>
        <begin position="1776"/>
        <end position="1824"/>
    </location>
</feature>
<dbReference type="SUPFAM" id="SSF56112">
    <property type="entry name" value="Protein kinase-like (PK-like)"/>
    <property type="match status" value="1"/>
</dbReference>
<dbReference type="PROSITE" id="PS00108">
    <property type="entry name" value="PROTEIN_KINASE_ST"/>
    <property type="match status" value="1"/>
</dbReference>
<dbReference type="SMART" id="SM00220">
    <property type="entry name" value="S_TKc"/>
    <property type="match status" value="1"/>
</dbReference>
<proteinExistence type="predicted"/>
<evidence type="ECO:0000256" key="2">
    <source>
        <dbReference type="ARBA" id="ARBA00022840"/>
    </source>
</evidence>
<dbReference type="Gene3D" id="1.20.920.10">
    <property type="entry name" value="Bromodomain-like"/>
    <property type="match status" value="5"/>
</dbReference>
<keyword evidence="1 5" id="KW-0547">Nucleotide-binding</keyword>
<dbReference type="InterPro" id="IPR036427">
    <property type="entry name" value="Bromodomain-like_sf"/>
</dbReference>
<feature type="compositionally biased region" description="Basic and acidic residues" evidence="6">
    <location>
        <begin position="1370"/>
        <end position="1393"/>
    </location>
</feature>
<dbReference type="CDD" id="cd04369">
    <property type="entry name" value="Bromodomain"/>
    <property type="match status" value="4"/>
</dbReference>
<feature type="compositionally biased region" description="Basic residues" evidence="6">
    <location>
        <begin position="1564"/>
        <end position="1575"/>
    </location>
</feature>
<dbReference type="PANTHER" id="PTHR22880:SF225">
    <property type="entry name" value="BROMODOMAIN-CONTAINING PROTEIN BET-1-RELATED"/>
    <property type="match status" value="1"/>
</dbReference>
<feature type="compositionally biased region" description="Low complexity" evidence="6">
    <location>
        <begin position="900"/>
        <end position="910"/>
    </location>
</feature>
<reference evidence="9 10" key="1">
    <citation type="submission" date="2020-04" db="EMBL/GenBank/DDBJ databases">
        <title>Perkinsus olseni comparative genomics.</title>
        <authorList>
            <person name="Bogema D.R."/>
        </authorList>
    </citation>
    <scope>NUCLEOTIDE SEQUENCE [LARGE SCALE GENOMIC DNA]</scope>
    <source>
        <strain evidence="9">00978-12</strain>
    </source>
</reference>
<feature type="compositionally biased region" description="Basic residues" evidence="6">
    <location>
        <begin position="1416"/>
        <end position="1434"/>
    </location>
</feature>
<evidence type="ECO:0000256" key="4">
    <source>
        <dbReference type="PROSITE-ProRule" id="PRU00035"/>
    </source>
</evidence>
<dbReference type="GO" id="GO:0005524">
    <property type="term" value="F:ATP binding"/>
    <property type="evidence" value="ECO:0007669"/>
    <property type="project" value="UniProtKB-UniRule"/>
</dbReference>
<feature type="region of interest" description="Disordered" evidence="6">
    <location>
        <begin position="1146"/>
        <end position="1183"/>
    </location>
</feature>
<feature type="binding site" evidence="5">
    <location>
        <position position="177"/>
    </location>
    <ligand>
        <name>ATP</name>
        <dbReference type="ChEBI" id="CHEBI:30616"/>
    </ligand>
</feature>
<feature type="region of interest" description="Disordered" evidence="6">
    <location>
        <begin position="2083"/>
        <end position="2166"/>
    </location>
</feature>
<keyword evidence="3 4" id="KW-0103">Bromodomain</keyword>
<feature type="compositionally biased region" description="Basic and acidic residues" evidence="6">
    <location>
        <begin position="1435"/>
        <end position="1518"/>
    </location>
</feature>
<dbReference type="InterPro" id="IPR008271">
    <property type="entry name" value="Ser/Thr_kinase_AS"/>
</dbReference>
<feature type="compositionally biased region" description="Basic and acidic residues" evidence="6">
    <location>
        <begin position="2106"/>
        <end position="2116"/>
    </location>
</feature>
<gene>
    <name evidence="9" type="ORF">FOZ60_012273</name>
</gene>
<feature type="compositionally biased region" description="Basic residues" evidence="6">
    <location>
        <begin position="1926"/>
        <end position="1944"/>
    </location>
</feature>
<evidence type="ECO:0000313" key="9">
    <source>
        <dbReference type="EMBL" id="KAF4681312.1"/>
    </source>
</evidence>
<dbReference type="GO" id="GO:0005634">
    <property type="term" value="C:nucleus"/>
    <property type="evidence" value="ECO:0007669"/>
    <property type="project" value="TreeGrafter"/>
</dbReference>
<dbReference type="InterPro" id="IPR001487">
    <property type="entry name" value="Bromodomain"/>
</dbReference>
<feature type="compositionally biased region" description="Low complexity" evidence="6">
    <location>
        <begin position="1576"/>
        <end position="1603"/>
    </location>
</feature>
<dbReference type="Pfam" id="PF00439">
    <property type="entry name" value="Bromodomain"/>
    <property type="match status" value="4"/>
</dbReference>
<dbReference type="PROSITE" id="PS50014">
    <property type="entry name" value="BROMODOMAIN_2"/>
    <property type="match status" value="3"/>
</dbReference>
<evidence type="ECO:0000256" key="5">
    <source>
        <dbReference type="PROSITE-ProRule" id="PRU10141"/>
    </source>
</evidence>
<dbReference type="InterPro" id="IPR050935">
    <property type="entry name" value="Bromo_chromatin_reader"/>
</dbReference>
<protein>
    <submittedName>
        <fullName evidence="9">Uncharacterized protein</fullName>
    </submittedName>
</protein>
<dbReference type="PROSITE" id="PS50011">
    <property type="entry name" value="PROTEIN_KINASE_DOM"/>
    <property type="match status" value="1"/>
</dbReference>
<feature type="region of interest" description="Disordered" evidence="6">
    <location>
        <begin position="877"/>
        <end position="945"/>
    </location>
</feature>
<feature type="compositionally biased region" description="Basic residues" evidence="6">
    <location>
        <begin position="1545"/>
        <end position="1555"/>
    </location>
</feature>
<evidence type="ECO:0000256" key="3">
    <source>
        <dbReference type="ARBA" id="ARBA00023117"/>
    </source>
</evidence>
<feature type="compositionally biased region" description="Basic and acidic residues" evidence="6">
    <location>
        <begin position="877"/>
        <end position="891"/>
    </location>
</feature>
<dbReference type="Gene3D" id="1.10.510.10">
    <property type="entry name" value="Transferase(Phosphotransferase) domain 1"/>
    <property type="match status" value="1"/>
</dbReference>
<dbReference type="Pfam" id="PF00069">
    <property type="entry name" value="Pkinase"/>
    <property type="match status" value="1"/>
</dbReference>
<feature type="compositionally biased region" description="Basic and acidic residues" evidence="6">
    <location>
        <begin position="1525"/>
        <end position="1539"/>
    </location>
</feature>
<feature type="domain" description="Bromo" evidence="8">
    <location>
        <begin position="984"/>
        <end position="1058"/>
    </location>
</feature>
<dbReference type="SMART" id="SM00297">
    <property type="entry name" value="BROMO"/>
    <property type="match status" value="3"/>
</dbReference>
<evidence type="ECO:0000256" key="1">
    <source>
        <dbReference type="ARBA" id="ARBA00022741"/>
    </source>
</evidence>
<dbReference type="InterPro" id="IPR000719">
    <property type="entry name" value="Prot_kinase_dom"/>
</dbReference>
<name>A0A7J6NBP3_PEROL</name>
<evidence type="ECO:0000313" key="10">
    <source>
        <dbReference type="Proteomes" id="UP000541610"/>
    </source>
</evidence>
<feature type="compositionally biased region" description="Low complexity" evidence="6">
    <location>
        <begin position="1626"/>
        <end position="1648"/>
    </location>
</feature>
<dbReference type="EMBL" id="JABANP010000526">
    <property type="protein sequence ID" value="KAF4681312.1"/>
    <property type="molecule type" value="Genomic_DNA"/>
</dbReference>
<dbReference type="Proteomes" id="UP000541610">
    <property type="component" value="Unassembled WGS sequence"/>
</dbReference>
<dbReference type="InterPro" id="IPR017441">
    <property type="entry name" value="Protein_kinase_ATP_BS"/>
</dbReference>
<feature type="compositionally biased region" description="Basic and acidic residues" evidence="6">
    <location>
        <begin position="1315"/>
        <end position="1331"/>
    </location>
</feature>
<keyword evidence="2 5" id="KW-0067">ATP-binding</keyword>
<dbReference type="GO" id="GO:0000785">
    <property type="term" value="C:chromatin"/>
    <property type="evidence" value="ECO:0007669"/>
    <property type="project" value="TreeGrafter"/>
</dbReference>
<accession>A0A7J6NBP3</accession>
<dbReference type="PANTHER" id="PTHR22880">
    <property type="entry name" value="FALZ-RELATED BROMODOMAIN-CONTAINING PROTEINS"/>
    <property type="match status" value="1"/>
</dbReference>
<feature type="compositionally biased region" description="Acidic residues" evidence="6">
    <location>
        <begin position="1353"/>
        <end position="1369"/>
    </location>
</feature>
<feature type="domain" description="Protein kinase" evidence="7">
    <location>
        <begin position="143"/>
        <end position="626"/>
    </location>
</feature>
<dbReference type="PROSITE" id="PS00107">
    <property type="entry name" value="PROTEIN_KINASE_ATP"/>
    <property type="match status" value="1"/>
</dbReference>
<dbReference type="PRINTS" id="PR00503">
    <property type="entry name" value="BROMODOMAIN"/>
</dbReference>
<feature type="region of interest" description="Disordered" evidence="6">
    <location>
        <begin position="1890"/>
        <end position="1969"/>
    </location>
</feature>
<feature type="region of interest" description="Disordered" evidence="6">
    <location>
        <begin position="1312"/>
        <end position="1760"/>
    </location>
</feature>
<feature type="compositionally biased region" description="Low complexity" evidence="6">
    <location>
        <begin position="1394"/>
        <end position="1407"/>
    </location>
</feature>
<feature type="compositionally biased region" description="Low complexity" evidence="6">
    <location>
        <begin position="1694"/>
        <end position="1722"/>
    </location>
</feature>
<feature type="domain" description="Bromo" evidence="8">
    <location>
        <begin position="782"/>
        <end position="857"/>
    </location>
</feature>
<evidence type="ECO:0000259" key="7">
    <source>
        <dbReference type="PROSITE" id="PS50011"/>
    </source>
</evidence>
<dbReference type="GO" id="GO:0004672">
    <property type="term" value="F:protein kinase activity"/>
    <property type="evidence" value="ECO:0007669"/>
    <property type="project" value="InterPro"/>
</dbReference>
<dbReference type="OrthoDB" id="448960at2759"/>
<evidence type="ECO:0000259" key="8">
    <source>
        <dbReference type="PROSITE" id="PS50014"/>
    </source>
</evidence>
<comment type="caution">
    <text evidence="9">The sequence shown here is derived from an EMBL/GenBank/DDBJ whole genome shotgun (WGS) entry which is preliminary data.</text>
</comment>
<feature type="compositionally biased region" description="Basic and acidic residues" evidence="6">
    <location>
        <begin position="2143"/>
        <end position="2159"/>
    </location>
</feature>
<dbReference type="GO" id="GO:0006355">
    <property type="term" value="P:regulation of DNA-templated transcription"/>
    <property type="evidence" value="ECO:0007669"/>
    <property type="project" value="TreeGrafter"/>
</dbReference>